<keyword evidence="2 5" id="KW-0812">Transmembrane</keyword>
<dbReference type="SUPFAM" id="SSF144091">
    <property type="entry name" value="Rhomboid-like"/>
    <property type="match status" value="1"/>
</dbReference>
<gene>
    <name evidence="7" type="ORF">K7B09_08460</name>
</gene>
<dbReference type="GO" id="GO:0006508">
    <property type="term" value="P:proteolysis"/>
    <property type="evidence" value="ECO:0007669"/>
    <property type="project" value="UniProtKB-KW"/>
</dbReference>
<dbReference type="RefSeq" id="WP_223629029.1">
    <property type="nucleotide sequence ID" value="NZ_JAIQDJ010000003.1"/>
</dbReference>
<dbReference type="Gene3D" id="1.20.1540.10">
    <property type="entry name" value="Rhomboid-like"/>
    <property type="match status" value="1"/>
</dbReference>
<feature type="transmembrane region" description="Helical" evidence="5">
    <location>
        <begin position="54"/>
        <end position="83"/>
    </location>
</feature>
<organism evidence="7 8">
    <name type="scientific">Thermomonas beijingensis</name>
    <dbReference type="NCBI Taxonomy" id="2872701"/>
    <lineage>
        <taxon>Bacteria</taxon>
        <taxon>Pseudomonadati</taxon>
        <taxon>Pseudomonadota</taxon>
        <taxon>Gammaproteobacteria</taxon>
        <taxon>Lysobacterales</taxon>
        <taxon>Lysobacteraceae</taxon>
        <taxon>Thermomonas</taxon>
    </lineage>
</organism>
<keyword evidence="3 5" id="KW-1133">Transmembrane helix</keyword>
<reference evidence="7" key="1">
    <citation type="submission" date="2021-09" db="EMBL/GenBank/DDBJ databases">
        <authorList>
            <person name="Wu T."/>
            <person name="Guo S.Z."/>
        </authorList>
    </citation>
    <scope>NUCLEOTIDE SEQUENCE</scope>
    <source>
        <strain evidence="7">RSS-23</strain>
    </source>
</reference>
<evidence type="ECO:0000313" key="8">
    <source>
        <dbReference type="Proteomes" id="UP001430290"/>
    </source>
</evidence>
<dbReference type="InterPro" id="IPR022764">
    <property type="entry name" value="Peptidase_S54_rhomboid_dom"/>
</dbReference>
<keyword evidence="4 5" id="KW-0472">Membrane</keyword>
<proteinExistence type="predicted"/>
<evidence type="ECO:0000256" key="4">
    <source>
        <dbReference type="ARBA" id="ARBA00023136"/>
    </source>
</evidence>
<evidence type="ECO:0000256" key="3">
    <source>
        <dbReference type="ARBA" id="ARBA00022989"/>
    </source>
</evidence>
<dbReference type="PANTHER" id="PTHR43731:SF9">
    <property type="entry name" value="SLR1461 PROTEIN"/>
    <property type="match status" value="1"/>
</dbReference>
<dbReference type="GO" id="GO:0008233">
    <property type="term" value="F:peptidase activity"/>
    <property type="evidence" value="ECO:0007669"/>
    <property type="project" value="UniProtKB-KW"/>
</dbReference>
<feature type="transmembrane region" description="Helical" evidence="5">
    <location>
        <begin position="120"/>
        <end position="140"/>
    </location>
</feature>
<dbReference type="PANTHER" id="PTHR43731">
    <property type="entry name" value="RHOMBOID PROTEASE"/>
    <property type="match status" value="1"/>
</dbReference>
<keyword evidence="7" id="KW-0645">Protease</keyword>
<dbReference type="Proteomes" id="UP001430290">
    <property type="component" value="Unassembled WGS sequence"/>
</dbReference>
<dbReference type="Pfam" id="PF01694">
    <property type="entry name" value="Rhomboid"/>
    <property type="match status" value="1"/>
</dbReference>
<feature type="transmembrane region" description="Helical" evidence="5">
    <location>
        <begin position="95"/>
        <end position="114"/>
    </location>
</feature>
<dbReference type="InterPro" id="IPR050925">
    <property type="entry name" value="Rhomboid_protease_S54"/>
</dbReference>
<feature type="transmembrane region" description="Helical" evidence="5">
    <location>
        <begin position="21"/>
        <end position="42"/>
    </location>
</feature>
<evidence type="ECO:0000256" key="2">
    <source>
        <dbReference type="ARBA" id="ARBA00022692"/>
    </source>
</evidence>
<dbReference type="EMBL" id="JAIQDJ010000003">
    <property type="protein sequence ID" value="MBZ4186352.1"/>
    <property type="molecule type" value="Genomic_DNA"/>
</dbReference>
<comment type="subcellular location">
    <subcellularLocation>
        <location evidence="1">Membrane</location>
        <topology evidence="1">Multi-pass membrane protein</topology>
    </subcellularLocation>
</comment>
<accession>A0ABS7TET0</accession>
<dbReference type="InterPro" id="IPR035952">
    <property type="entry name" value="Rhomboid-like_sf"/>
</dbReference>
<feature type="transmembrane region" description="Helical" evidence="5">
    <location>
        <begin position="171"/>
        <end position="190"/>
    </location>
</feature>
<evidence type="ECO:0000256" key="1">
    <source>
        <dbReference type="ARBA" id="ARBA00004141"/>
    </source>
</evidence>
<evidence type="ECO:0000259" key="6">
    <source>
        <dbReference type="Pfam" id="PF01694"/>
    </source>
</evidence>
<keyword evidence="7" id="KW-0378">Hydrolase</keyword>
<sequence>MSTPLPRDAQRQSDRRRFRRALNGSLAFTLLLWLCFIAQQTFNWEFLSVTPHSMAGLLGLLTAPLLHGSVEHILANTTGILLLGTLAGTTYPKATLRALPLLWLGSGLGAWLLGDPGSHHLGVSGVTHGLMFLVFTLGLLRRDRAAIAAGMIAFLFFGGMLMTILPHEAGVSWQSHLGGAVGGVVAAFLFRRSDPLPVRAKYSWEIEEELEQQRNDHAHDTFEPRAPDDVPVLWQHAAMPEERGKVLPFRRPDSVE</sequence>
<evidence type="ECO:0000313" key="7">
    <source>
        <dbReference type="EMBL" id="MBZ4186352.1"/>
    </source>
</evidence>
<feature type="transmembrane region" description="Helical" evidence="5">
    <location>
        <begin position="147"/>
        <end position="165"/>
    </location>
</feature>
<keyword evidence="8" id="KW-1185">Reference proteome</keyword>
<protein>
    <submittedName>
        <fullName evidence="7">Rhomboid family intramembrane serine protease</fullName>
    </submittedName>
</protein>
<feature type="domain" description="Peptidase S54 rhomboid" evidence="6">
    <location>
        <begin position="58"/>
        <end position="192"/>
    </location>
</feature>
<name>A0ABS7TET0_9GAMM</name>
<evidence type="ECO:0000256" key="5">
    <source>
        <dbReference type="SAM" id="Phobius"/>
    </source>
</evidence>
<comment type="caution">
    <text evidence="7">The sequence shown here is derived from an EMBL/GenBank/DDBJ whole genome shotgun (WGS) entry which is preliminary data.</text>
</comment>